<dbReference type="RefSeq" id="WP_009600058.1">
    <property type="nucleotide sequence ID" value="NZ_AEIU01000046.1"/>
</dbReference>
<dbReference type="OrthoDB" id="7159274at2"/>
<dbReference type="InterPro" id="IPR038561">
    <property type="entry name" value="SoxD_sf"/>
</dbReference>
<dbReference type="GO" id="GO:0008115">
    <property type="term" value="F:sarcosine oxidase activity"/>
    <property type="evidence" value="ECO:0007669"/>
    <property type="project" value="InterPro"/>
</dbReference>
<dbReference type="eggNOG" id="COG4311">
    <property type="taxonomic scope" value="Bacteria"/>
</dbReference>
<evidence type="ECO:0000313" key="2">
    <source>
        <dbReference type="Proteomes" id="UP000002943"/>
    </source>
</evidence>
<evidence type="ECO:0000313" key="1">
    <source>
        <dbReference type="EMBL" id="EFP97779.1"/>
    </source>
</evidence>
<protein>
    <submittedName>
        <fullName evidence="1">Sarcosine oxidase, delta subunit family</fullName>
    </submittedName>
</protein>
<sequence>MLQIYCPYCAELREEHEFHYAGEAHIVRPKEPESVSDQTWGEYLFHRKNPKGIHQELWLHSAGCRKYFNVSRNTVTYVIEQTYKVGEQKNEEMAGETN</sequence>
<organism evidence="1 2">
    <name type="scientific">Vibrio caribbeanicus ATCC BAA-2122</name>
    <dbReference type="NCBI Taxonomy" id="796620"/>
    <lineage>
        <taxon>Bacteria</taxon>
        <taxon>Pseudomonadati</taxon>
        <taxon>Pseudomonadota</taxon>
        <taxon>Gammaproteobacteria</taxon>
        <taxon>Vibrionales</taxon>
        <taxon>Vibrionaceae</taxon>
        <taxon>Vibrio</taxon>
    </lineage>
</organism>
<reference evidence="1 2" key="1">
    <citation type="journal article" date="2012" name="Int. J. Syst. Evol. Microbiol.">
        <title>Vibrio caribbeanicus sp. nov., isolated from the marine sponge Scleritoderma cyanea.</title>
        <authorList>
            <person name="Hoffmann M."/>
            <person name="Monday S.R."/>
            <person name="Allard M.W."/>
            <person name="Strain E.A."/>
            <person name="Whittaker P."/>
            <person name="Naum M."/>
            <person name="McCarthy P.J."/>
            <person name="Lopez J.V."/>
            <person name="Fischer M."/>
            <person name="Brown E.W."/>
        </authorList>
    </citation>
    <scope>NUCLEOTIDE SEQUENCE [LARGE SCALE GENOMIC DNA]</scope>
    <source>
        <strain evidence="1 2">ATCC BAA-2122</strain>
    </source>
</reference>
<dbReference type="STRING" id="796620.VIBC2010_00749"/>
<comment type="caution">
    <text evidence="1">The sequence shown here is derived from an EMBL/GenBank/DDBJ whole genome shotgun (WGS) entry which is preliminary data.</text>
</comment>
<gene>
    <name evidence="1" type="ORF">VIBC2010_00749</name>
</gene>
<proteinExistence type="predicted"/>
<dbReference type="AlphaFoldDB" id="E3BGH1"/>
<accession>E3BGH1</accession>
<dbReference type="Proteomes" id="UP000002943">
    <property type="component" value="Unassembled WGS sequence"/>
</dbReference>
<dbReference type="EMBL" id="AEIU01000046">
    <property type="protein sequence ID" value="EFP97779.1"/>
    <property type="molecule type" value="Genomic_DNA"/>
</dbReference>
<dbReference type="Pfam" id="PF04267">
    <property type="entry name" value="SoxD"/>
    <property type="match status" value="1"/>
</dbReference>
<keyword evidence="2" id="KW-1185">Reference proteome</keyword>
<dbReference type="NCBIfam" id="TIGR01374">
    <property type="entry name" value="soxD"/>
    <property type="match status" value="1"/>
</dbReference>
<dbReference type="InterPro" id="IPR006279">
    <property type="entry name" value="SoxD"/>
</dbReference>
<dbReference type="GO" id="GO:0046653">
    <property type="term" value="P:tetrahydrofolate metabolic process"/>
    <property type="evidence" value="ECO:0007669"/>
    <property type="project" value="InterPro"/>
</dbReference>
<dbReference type="Gene3D" id="3.30.2270.10">
    <property type="entry name" value="Folate-binding superfamily"/>
    <property type="match status" value="1"/>
</dbReference>
<name>E3BGH1_9VIBR</name>